<dbReference type="InterPro" id="IPR035987">
    <property type="entry name" value="Ribosomal_uS8_sf"/>
</dbReference>
<accession>A0ABN9R6V5</accession>
<name>A0ABN9R6V5_9DINO</name>
<evidence type="ECO:0000256" key="4">
    <source>
        <dbReference type="SAM" id="MobiDB-lite"/>
    </source>
</evidence>
<evidence type="ECO:0000256" key="2">
    <source>
        <dbReference type="ARBA" id="ARBA00022980"/>
    </source>
</evidence>
<organism evidence="5 6">
    <name type="scientific">Prorocentrum cordatum</name>
    <dbReference type="NCBI Taxonomy" id="2364126"/>
    <lineage>
        <taxon>Eukaryota</taxon>
        <taxon>Sar</taxon>
        <taxon>Alveolata</taxon>
        <taxon>Dinophyceae</taxon>
        <taxon>Prorocentrales</taxon>
        <taxon>Prorocentraceae</taxon>
        <taxon>Prorocentrum</taxon>
    </lineage>
</organism>
<evidence type="ECO:0000256" key="3">
    <source>
        <dbReference type="ARBA" id="ARBA00023274"/>
    </source>
</evidence>
<evidence type="ECO:0000313" key="5">
    <source>
        <dbReference type="EMBL" id="CAK0814102.1"/>
    </source>
</evidence>
<keyword evidence="3" id="KW-0687">Ribonucleoprotein</keyword>
<reference evidence="5" key="1">
    <citation type="submission" date="2023-10" db="EMBL/GenBank/DDBJ databases">
        <authorList>
            <person name="Chen Y."/>
            <person name="Shah S."/>
            <person name="Dougan E. K."/>
            <person name="Thang M."/>
            <person name="Chan C."/>
        </authorList>
    </citation>
    <scope>NUCLEOTIDE SEQUENCE [LARGE SCALE GENOMIC DNA]</scope>
</reference>
<feature type="non-terminal residue" evidence="5">
    <location>
        <position position="1"/>
    </location>
</feature>
<keyword evidence="2" id="KW-0689">Ribosomal protein</keyword>
<dbReference type="InterPro" id="IPR000630">
    <property type="entry name" value="Ribosomal_uS8"/>
</dbReference>
<dbReference type="SUPFAM" id="SSF56047">
    <property type="entry name" value="Ribosomal protein S8"/>
    <property type="match status" value="1"/>
</dbReference>
<comment type="caution">
    <text evidence="5">The sequence shown here is derived from an EMBL/GenBank/DDBJ whole genome shotgun (WGS) entry which is preliminary data.</text>
</comment>
<feature type="region of interest" description="Disordered" evidence="4">
    <location>
        <begin position="153"/>
        <end position="179"/>
    </location>
</feature>
<comment type="similarity">
    <text evidence="1">Belongs to the universal ribosomal protein uS8 family.</text>
</comment>
<feature type="compositionally biased region" description="Pro residues" evidence="4">
    <location>
        <begin position="153"/>
        <end position="163"/>
    </location>
</feature>
<evidence type="ECO:0000313" key="6">
    <source>
        <dbReference type="Proteomes" id="UP001189429"/>
    </source>
</evidence>
<dbReference type="Pfam" id="PF00410">
    <property type="entry name" value="Ribosomal_S8"/>
    <property type="match status" value="1"/>
</dbReference>
<dbReference type="EMBL" id="CAUYUJ010005557">
    <property type="protein sequence ID" value="CAK0814102.1"/>
    <property type="molecule type" value="Genomic_DNA"/>
</dbReference>
<proteinExistence type="inferred from homology"/>
<dbReference type="Proteomes" id="UP001189429">
    <property type="component" value="Unassembled WGS sequence"/>
</dbReference>
<protein>
    <submittedName>
        <fullName evidence="5">Uncharacterized protein</fullName>
    </submittedName>
</protein>
<sequence>AGGRTFGAPPGARGGTALAAMQRACEMVQALMKPEVALQRTPYHPLCVQILQLLQKEGLIRGFNVEGNRLSILLKHYQGAPVIRNIRVVSKPSRDIWLLPHELKFRTRFNTGLWATNPTQRVVAEVASPILCLLPIARLRLLLPPFPAPPCSVPPPHLPPSPPEEGGGFKRRKGGEPVKTQDAITMLQKNLSSNSLFTVPYKNSVSLLEVVRQRATV</sequence>
<evidence type="ECO:0000256" key="1">
    <source>
        <dbReference type="ARBA" id="ARBA00006471"/>
    </source>
</evidence>
<gene>
    <name evidence="5" type="ORF">PCOR1329_LOCUS17792</name>
</gene>
<keyword evidence="6" id="KW-1185">Reference proteome</keyword>